<organism evidence="2">
    <name type="scientific">Thermosulfurimonas dismutans</name>
    <dbReference type="NCBI Taxonomy" id="999894"/>
    <lineage>
        <taxon>Bacteria</taxon>
        <taxon>Pseudomonadati</taxon>
        <taxon>Thermodesulfobacteriota</taxon>
        <taxon>Thermodesulfobacteria</taxon>
        <taxon>Thermodesulfobacteriales</taxon>
        <taxon>Thermodesulfobacteriaceae</taxon>
        <taxon>Thermosulfurimonas</taxon>
    </lineage>
</organism>
<dbReference type="EMBL" id="DRMH01000047">
    <property type="protein sequence ID" value="HFC97598.1"/>
    <property type="molecule type" value="Genomic_DNA"/>
</dbReference>
<dbReference type="PANTHER" id="PTHR38753:SF1">
    <property type="entry name" value="SLR1441 PROTEIN"/>
    <property type="match status" value="1"/>
</dbReference>
<dbReference type="Proteomes" id="UP000886043">
    <property type="component" value="Unassembled WGS sequence"/>
</dbReference>
<reference evidence="2" key="1">
    <citation type="journal article" date="2020" name="mSystems">
        <title>Genome- and Community-Level Interaction Insights into Carbon Utilization and Element Cycling Functions of Hydrothermarchaeota in Hydrothermal Sediment.</title>
        <authorList>
            <person name="Zhou Z."/>
            <person name="Liu Y."/>
            <person name="Xu W."/>
            <person name="Pan J."/>
            <person name="Luo Z.H."/>
            <person name="Li M."/>
        </authorList>
    </citation>
    <scope>NUCLEOTIDE SEQUENCE [LARGE SCALE GENOMIC DNA]</scope>
    <source>
        <strain evidence="2">HyVt-483</strain>
    </source>
</reference>
<dbReference type="PANTHER" id="PTHR38753">
    <property type="entry name" value="SLR1441 PROTEIN"/>
    <property type="match status" value="1"/>
</dbReference>
<gene>
    <name evidence="2" type="ORF">ENJ40_03945</name>
</gene>
<accession>A0A7C3GEI8</accession>
<comment type="caution">
    <text evidence="2">The sequence shown here is derived from an EMBL/GenBank/DDBJ whole genome shotgun (WGS) entry which is preliminary data.</text>
</comment>
<evidence type="ECO:0000256" key="1">
    <source>
        <dbReference type="SAM" id="MobiDB-lite"/>
    </source>
</evidence>
<name>A0A7C3GEI8_9BACT</name>
<evidence type="ECO:0000313" key="2">
    <source>
        <dbReference type="EMBL" id="HFC97598.1"/>
    </source>
</evidence>
<sequence>MRVSREEFDRKMAEMREESREREERFYRELAEMREEFDREMERMRRSSEEEYQKWRKKWGEISERLGRLAEDIFVPGVPYLMEGLGYQVQARFVDLEFKGHRQYDVVLLARKPGEDEVAFVVEVKSTARADDFDQLRKALEDLPERFSPVQGKRLIPVLAAMRIPEDLIPLANRRGVLLVRMGGEYLEALNPEVLP</sequence>
<protein>
    <recommendedName>
        <fullName evidence="3">DUF3782 domain-containing protein</fullName>
    </recommendedName>
</protein>
<feature type="region of interest" description="Disordered" evidence="1">
    <location>
        <begin position="1"/>
        <end position="22"/>
    </location>
</feature>
<proteinExistence type="predicted"/>
<evidence type="ECO:0008006" key="3">
    <source>
        <dbReference type="Google" id="ProtNLM"/>
    </source>
</evidence>
<dbReference type="AlphaFoldDB" id="A0A7C3GEI8"/>